<keyword evidence="16" id="KW-1185">Reference proteome</keyword>
<dbReference type="CDD" id="cd00130">
    <property type="entry name" value="PAS"/>
    <property type="match status" value="1"/>
</dbReference>
<dbReference type="Proteomes" id="UP000002730">
    <property type="component" value="Chromosome"/>
</dbReference>
<evidence type="ECO:0000256" key="4">
    <source>
        <dbReference type="ARBA" id="ARBA00022475"/>
    </source>
</evidence>
<dbReference type="PANTHER" id="PTHR43047:SF72">
    <property type="entry name" value="OSMOSENSING HISTIDINE PROTEIN KINASE SLN1"/>
    <property type="match status" value="1"/>
</dbReference>
<keyword evidence="11 12" id="KW-0472">Membrane</keyword>
<name>D9SLR6_CLOC7</name>
<feature type="transmembrane region" description="Helical" evidence="12">
    <location>
        <begin position="54"/>
        <end position="72"/>
    </location>
</feature>
<dbReference type="SUPFAM" id="SSF55874">
    <property type="entry name" value="ATPase domain of HSP90 chaperone/DNA topoisomerase II/histidine kinase"/>
    <property type="match status" value="1"/>
</dbReference>
<dbReference type="InterPro" id="IPR004358">
    <property type="entry name" value="Sig_transdc_His_kin-like_C"/>
</dbReference>
<dbReference type="SMART" id="SM00387">
    <property type="entry name" value="HATPase_c"/>
    <property type="match status" value="1"/>
</dbReference>
<feature type="domain" description="Histidine kinase" evidence="13">
    <location>
        <begin position="365"/>
        <end position="588"/>
    </location>
</feature>
<dbReference type="GO" id="GO:0009927">
    <property type="term" value="F:histidine phosphotransfer kinase activity"/>
    <property type="evidence" value="ECO:0007669"/>
    <property type="project" value="TreeGrafter"/>
</dbReference>
<reference evidence="15 16" key="1">
    <citation type="submission" date="2010-08" db="EMBL/GenBank/DDBJ databases">
        <title>Complete sequence of Clostridium cellulovorans 743B.</title>
        <authorList>
            <consortium name="US DOE Joint Genome Institute"/>
            <person name="Lucas S."/>
            <person name="Copeland A."/>
            <person name="Lapidus A."/>
            <person name="Cheng J.-F."/>
            <person name="Bruce D."/>
            <person name="Goodwin L."/>
            <person name="Pitluck S."/>
            <person name="Chertkov O."/>
            <person name="Detter J.C."/>
            <person name="Han C."/>
            <person name="Tapia R."/>
            <person name="Land M."/>
            <person name="Hauser L."/>
            <person name="Chang Y.-J."/>
            <person name="Jeffries C."/>
            <person name="Kyrpides N."/>
            <person name="Ivanova N."/>
            <person name="Mikhailova N."/>
            <person name="Hemme C.L."/>
            <person name="Woyke T."/>
        </authorList>
    </citation>
    <scope>NUCLEOTIDE SEQUENCE [LARGE SCALE GENOMIC DNA]</scope>
    <source>
        <strain evidence="16">ATCC 35296 / DSM 3052 / OCM 3 / 743B</strain>
    </source>
</reference>
<dbReference type="KEGG" id="ccb:Clocel_4040"/>
<evidence type="ECO:0000256" key="10">
    <source>
        <dbReference type="ARBA" id="ARBA00023012"/>
    </source>
</evidence>
<dbReference type="STRING" id="573061.Clocel_4040"/>
<comment type="subcellular location">
    <subcellularLocation>
        <location evidence="2">Cell membrane</location>
    </subcellularLocation>
</comment>
<organism evidence="15 16">
    <name type="scientific">Clostridium cellulovorans (strain ATCC 35296 / DSM 3052 / OCM 3 / 743B)</name>
    <dbReference type="NCBI Taxonomy" id="573061"/>
    <lineage>
        <taxon>Bacteria</taxon>
        <taxon>Bacillati</taxon>
        <taxon>Bacillota</taxon>
        <taxon>Clostridia</taxon>
        <taxon>Eubacteriales</taxon>
        <taxon>Clostridiaceae</taxon>
        <taxon>Clostridium</taxon>
    </lineage>
</organism>
<dbReference type="EC" id="2.7.13.3" evidence="3"/>
<dbReference type="SUPFAM" id="SSF47384">
    <property type="entry name" value="Homodimeric domain of signal transducing histidine kinase"/>
    <property type="match status" value="1"/>
</dbReference>
<dbReference type="Gene3D" id="3.30.565.10">
    <property type="entry name" value="Histidine kinase-like ATPase, C-terminal domain"/>
    <property type="match status" value="1"/>
</dbReference>
<dbReference type="FunFam" id="3.30.565.10:FF:000023">
    <property type="entry name" value="PAS domain-containing sensor histidine kinase"/>
    <property type="match status" value="1"/>
</dbReference>
<dbReference type="EMBL" id="CP002160">
    <property type="protein sequence ID" value="ADL53703.1"/>
    <property type="molecule type" value="Genomic_DNA"/>
</dbReference>
<feature type="transmembrane region" description="Helical" evidence="12">
    <location>
        <begin position="15"/>
        <end position="34"/>
    </location>
</feature>
<proteinExistence type="predicted"/>
<dbReference type="CDD" id="cd00082">
    <property type="entry name" value="HisKA"/>
    <property type="match status" value="1"/>
</dbReference>
<evidence type="ECO:0000256" key="12">
    <source>
        <dbReference type="SAM" id="Phobius"/>
    </source>
</evidence>
<evidence type="ECO:0000256" key="6">
    <source>
        <dbReference type="ARBA" id="ARBA00022679"/>
    </source>
</evidence>
<evidence type="ECO:0000256" key="3">
    <source>
        <dbReference type="ARBA" id="ARBA00012438"/>
    </source>
</evidence>
<dbReference type="HOGENOM" id="CLU_000445_89_20_9"/>
<evidence type="ECO:0000313" key="16">
    <source>
        <dbReference type="Proteomes" id="UP000002730"/>
    </source>
</evidence>
<dbReference type="GO" id="GO:0000155">
    <property type="term" value="F:phosphorelay sensor kinase activity"/>
    <property type="evidence" value="ECO:0007669"/>
    <property type="project" value="InterPro"/>
</dbReference>
<evidence type="ECO:0000256" key="2">
    <source>
        <dbReference type="ARBA" id="ARBA00004236"/>
    </source>
</evidence>
<evidence type="ECO:0000256" key="8">
    <source>
        <dbReference type="ARBA" id="ARBA00022777"/>
    </source>
</evidence>
<gene>
    <name evidence="15" type="ordered locus">Clocel_4040</name>
</gene>
<evidence type="ECO:0000313" key="15">
    <source>
        <dbReference type="EMBL" id="ADL53703.1"/>
    </source>
</evidence>
<feature type="transmembrane region" description="Helical" evidence="12">
    <location>
        <begin position="163"/>
        <end position="180"/>
    </location>
</feature>
<dbReference type="eggNOG" id="COG2205">
    <property type="taxonomic scope" value="Bacteria"/>
</dbReference>
<dbReference type="OrthoDB" id="9813394at2"/>
<sequence length="612" mass="70235">MQITENENKNGINEIIYTVKLASLILAAIIIIRYNFSGDGSIYLNDNYRFNMNYVVMLITILVLILAVWYLTYLATVKSKYKKLTIITENIILISFFSVLIIISDNSVEQYKFLFLLIIISSTLQMGMNFGMANAMVVSLIMLSIDIFYDPKAVVNMRFENDLILAGIFLLTAWPLGYFTKINSEALKKKDVELNVLNKELIKNHIHRRNIEELLINNQDCYNLLINNSLDAIVVHRELTCLFANDSAVNLFGMKNGKRIYKQKLIELIEEGERDRVAQFFRDAIKDKCQSLKFESVIKSKDKNLEVESTSIFITYEGEPTTLTIFRDISHKKQVEKLKIDVQRNVELLTESLEFNNSIMQLFSNISHELKTPLNIIFAAVQVLSISMRDKAREEYLPMSEKYFNIMKQNCYRLTRLINNFLDITKIDSGFVNITLKKCNIVNIVEDITLSVAPYVESKELKITFDTEVEEIIINCDVDKIERCLLNLISNAIKFTNPGGDIFININQCDDKVAISVRDTGVGIPEDKLELIFERFGQVDKTLRRNREGTGIGLTLVKSLVEIQGGQIEVHSLLGVGSEFVMKFTIEEEEFIGEDTEYFTNKETINTEFSDI</sequence>
<keyword evidence="5" id="KW-0597">Phosphoprotein</keyword>
<dbReference type="Pfam" id="PF00512">
    <property type="entry name" value="HisKA"/>
    <property type="match status" value="1"/>
</dbReference>
<dbReference type="InterPro" id="IPR000014">
    <property type="entry name" value="PAS"/>
</dbReference>
<evidence type="ECO:0000256" key="7">
    <source>
        <dbReference type="ARBA" id="ARBA00022741"/>
    </source>
</evidence>
<keyword evidence="10" id="KW-0902">Two-component regulatory system</keyword>
<evidence type="ECO:0000256" key="5">
    <source>
        <dbReference type="ARBA" id="ARBA00022553"/>
    </source>
</evidence>
<dbReference type="SUPFAM" id="SSF55785">
    <property type="entry name" value="PYP-like sensor domain (PAS domain)"/>
    <property type="match status" value="1"/>
</dbReference>
<dbReference type="Gene3D" id="3.30.450.20">
    <property type="entry name" value="PAS domain"/>
    <property type="match status" value="1"/>
</dbReference>
<evidence type="ECO:0000256" key="11">
    <source>
        <dbReference type="ARBA" id="ARBA00023136"/>
    </source>
</evidence>
<dbReference type="RefSeq" id="WP_010074052.1">
    <property type="nucleotide sequence ID" value="NC_014393.1"/>
</dbReference>
<dbReference type="SMART" id="SM00388">
    <property type="entry name" value="HisKA"/>
    <property type="match status" value="1"/>
</dbReference>
<dbReference type="InterPro" id="IPR003594">
    <property type="entry name" value="HATPase_dom"/>
</dbReference>
<keyword evidence="12" id="KW-0812">Transmembrane</keyword>
<keyword evidence="7" id="KW-0547">Nucleotide-binding</keyword>
<keyword evidence="8 15" id="KW-0418">Kinase</keyword>
<comment type="catalytic activity">
    <reaction evidence="1">
        <text>ATP + protein L-histidine = ADP + protein N-phospho-L-histidine.</text>
        <dbReference type="EC" id="2.7.13.3"/>
    </reaction>
</comment>
<dbReference type="Gene3D" id="1.10.287.130">
    <property type="match status" value="1"/>
</dbReference>
<accession>D9SLR6</accession>
<dbReference type="Pfam" id="PF02518">
    <property type="entry name" value="HATPase_c"/>
    <property type="match status" value="1"/>
</dbReference>
<dbReference type="GO" id="GO:0005524">
    <property type="term" value="F:ATP binding"/>
    <property type="evidence" value="ECO:0007669"/>
    <property type="project" value="UniProtKB-KW"/>
</dbReference>
<evidence type="ECO:0000259" key="13">
    <source>
        <dbReference type="PROSITE" id="PS50109"/>
    </source>
</evidence>
<dbReference type="PRINTS" id="PR00344">
    <property type="entry name" value="BCTRLSENSOR"/>
</dbReference>
<protein>
    <recommendedName>
        <fullName evidence="3">histidine kinase</fullName>
        <ecNumber evidence="3">2.7.13.3</ecNumber>
    </recommendedName>
</protein>
<evidence type="ECO:0000259" key="14">
    <source>
        <dbReference type="PROSITE" id="PS50112"/>
    </source>
</evidence>
<evidence type="ECO:0000256" key="9">
    <source>
        <dbReference type="ARBA" id="ARBA00022840"/>
    </source>
</evidence>
<feature type="transmembrane region" description="Helical" evidence="12">
    <location>
        <begin position="84"/>
        <end position="103"/>
    </location>
</feature>
<keyword evidence="6" id="KW-0808">Transferase</keyword>
<dbReference type="PROSITE" id="PS50112">
    <property type="entry name" value="PAS"/>
    <property type="match status" value="1"/>
</dbReference>
<dbReference type="AlphaFoldDB" id="D9SLR6"/>
<dbReference type="InterPro" id="IPR036097">
    <property type="entry name" value="HisK_dim/P_sf"/>
</dbReference>
<dbReference type="InterPro" id="IPR003661">
    <property type="entry name" value="HisK_dim/P_dom"/>
</dbReference>
<dbReference type="PANTHER" id="PTHR43047">
    <property type="entry name" value="TWO-COMPONENT HISTIDINE PROTEIN KINASE"/>
    <property type="match status" value="1"/>
</dbReference>
<dbReference type="PROSITE" id="PS50109">
    <property type="entry name" value="HIS_KIN"/>
    <property type="match status" value="1"/>
</dbReference>
<keyword evidence="9" id="KW-0067">ATP-binding</keyword>
<dbReference type="InterPro" id="IPR035965">
    <property type="entry name" value="PAS-like_dom_sf"/>
</dbReference>
<evidence type="ECO:0000256" key="1">
    <source>
        <dbReference type="ARBA" id="ARBA00000085"/>
    </source>
</evidence>
<dbReference type="GO" id="GO:0005886">
    <property type="term" value="C:plasma membrane"/>
    <property type="evidence" value="ECO:0007669"/>
    <property type="project" value="UniProtKB-SubCell"/>
</dbReference>
<keyword evidence="12" id="KW-1133">Transmembrane helix</keyword>
<feature type="domain" description="PAS" evidence="14">
    <location>
        <begin position="242"/>
        <end position="288"/>
    </location>
</feature>
<feature type="transmembrane region" description="Helical" evidence="12">
    <location>
        <begin position="115"/>
        <end position="143"/>
    </location>
</feature>
<keyword evidence="4" id="KW-1003">Cell membrane</keyword>
<dbReference type="NCBIfam" id="TIGR00229">
    <property type="entry name" value="sensory_box"/>
    <property type="match status" value="1"/>
</dbReference>
<dbReference type="InterPro" id="IPR036890">
    <property type="entry name" value="HATPase_C_sf"/>
</dbReference>
<dbReference type="InterPro" id="IPR005467">
    <property type="entry name" value="His_kinase_dom"/>
</dbReference>